<dbReference type="InterPro" id="IPR011705">
    <property type="entry name" value="BACK"/>
</dbReference>
<organism evidence="3">
    <name type="scientific">Noctiluca scintillans</name>
    <name type="common">Sea sparkle</name>
    <name type="synonym">Red tide dinoflagellate</name>
    <dbReference type="NCBI Taxonomy" id="2966"/>
    <lineage>
        <taxon>Eukaryota</taxon>
        <taxon>Sar</taxon>
        <taxon>Alveolata</taxon>
        <taxon>Dinophyceae</taxon>
        <taxon>Noctilucales</taxon>
        <taxon>Noctilucaceae</taxon>
        <taxon>Noctiluca</taxon>
    </lineage>
</organism>
<feature type="domain" description="BTB" evidence="2">
    <location>
        <begin position="113"/>
        <end position="199"/>
    </location>
</feature>
<evidence type="ECO:0000256" key="1">
    <source>
        <dbReference type="SAM" id="MobiDB-lite"/>
    </source>
</evidence>
<dbReference type="PANTHER" id="PTHR45774">
    <property type="entry name" value="BTB/POZ DOMAIN-CONTAINING"/>
    <property type="match status" value="1"/>
</dbReference>
<dbReference type="InterPro" id="IPR000210">
    <property type="entry name" value="BTB/POZ_dom"/>
</dbReference>
<accession>A0A7S1FKH3</accession>
<proteinExistence type="predicted"/>
<dbReference type="PANTHER" id="PTHR45774:SF3">
    <property type="entry name" value="BTB (POZ) DOMAIN-CONTAINING 2B-RELATED"/>
    <property type="match status" value="1"/>
</dbReference>
<reference evidence="3" key="1">
    <citation type="submission" date="2021-01" db="EMBL/GenBank/DDBJ databases">
        <authorList>
            <person name="Corre E."/>
            <person name="Pelletier E."/>
            <person name="Niang G."/>
            <person name="Scheremetjew M."/>
            <person name="Finn R."/>
            <person name="Kale V."/>
            <person name="Holt S."/>
            <person name="Cochrane G."/>
            <person name="Meng A."/>
            <person name="Brown T."/>
            <person name="Cohen L."/>
        </authorList>
    </citation>
    <scope>NUCLEOTIDE SEQUENCE</scope>
</reference>
<dbReference type="InterPro" id="IPR011333">
    <property type="entry name" value="SKP1/BTB/POZ_sf"/>
</dbReference>
<protein>
    <recommendedName>
        <fullName evidence="2">BTB domain-containing protein</fullName>
    </recommendedName>
</protein>
<dbReference type="SMART" id="SM00225">
    <property type="entry name" value="BTB"/>
    <property type="match status" value="1"/>
</dbReference>
<evidence type="ECO:0000259" key="2">
    <source>
        <dbReference type="PROSITE" id="PS50097"/>
    </source>
</evidence>
<dbReference type="PROSITE" id="PS50097">
    <property type="entry name" value="BTB"/>
    <property type="match status" value="1"/>
</dbReference>
<feature type="compositionally biased region" description="Polar residues" evidence="1">
    <location>
        <begin position="15"/>
        <end position="29"/>
    </location>
</feature>
<name>A0A7S1FKH3_NOCSC</name>
<evidence type="ECO:0000313" key="3">
    <source>
        <dbReference type="EMBL" id="CAD8872126.1"/>
    </source>
</evidence>
<feature type="compositionally biased region" description="Pro residues" evidence="1">
    <location>
        <begin position="1"/>
        <end position="12"/>
    </location>
</feature>
<sequence>MLARVQPPPPALTPASRQASLSPSVLTPNSRRRTDRPPSVAMSVGARPSSSKRVPRGSSLKSRARSRLTLMGARRVANCVASEEPHREPNGWQMKIDNCSDRLSSLFNCWTMSDVVFRVQCSGTTRELPAHRFVLGAASPVFHMQFFEMAHGFGETRGLDFSTYTSMGLPAGIEIDDVPFNTFFEFVRFIYTDDVTITLSNVTVLMSLADRYKVMGLCDFCFSFLRRELQASCVLRILNIVQIMMTKAVFGLWKDVVEQQKILHDFRAMSLAERQRRLRAVSRSVVSSRRSSLASRSSGESPSATSCASFRSGPSVIGGCGGSVWEHSLGCGLTNEPDPYKLMRDEEGVAYSFLKKSQQLCVQLAQVSEELKVKCWRCIRENTETVVQGADWPHQTRNLVQAVLSLNVCHLAEISIFHAMNRWASFKCQELGLAPLPEHRKTVLGRDTIALIRFPTMTLEEFQWQVVPTGLLEPEDVRHSGGGQKSFRAPHVISSNDALSGAAAFSSPPPRQL</sequence>
<dbReference type="AlphaFoldDB" id="A0A7S1FKH3"/>
<dbReference type="Gene3D" id="1.25.40.420">
    <property type="match status" value="1"/>
</dbReference>
<dbReference type="SUPFAM" id="SSF54695">
    <property type="entry name" value="POZ domain"/>
    <property type="match status" value="1"/>
</dbReference>
<dbReference type="Pfam" id="PF00651">
    <property type="entry name" value="BTB"/>
    <property type="match status" value="1"/>
</dbReference>
<dbReference type="SMART" id="SM00875">
    <property type="entry name" value="BACK"/>
    <property type="match status" value="1"/>
</dbReference>
<gene>
    <name evidence="3" type="ORF">NSCI0253_LOCUS46483</name>
</gene>
<dbReference type="EMBL" id="HBFQ01065455">
    <property type="protein sequence ID" value="CAD8872126.1"/>
    <property type="molecule type" value="Transcribed_RNA"/>
</dbReference>
<dbReference type="Gene3D" id="3.30.710.10">
    <property type="entry name" value="Potassium Channel Kv1.1, Chain A"/>
    <property type="match status" value="1"/>
</dbReference>
<feature type="region of interest" description="Disordered" evidence="1">
    <location>
        <begin position="1"/>
        <end position="65"/>
    </location>
</feature>